<dbReference type="KEGG" id="vg:24725340"/>
<accession>A0A0A0YRS9</accession>
<name>A0A0A0YRS9_9CAUD</name>
<organism evidence="1 2">
    <name type="scientific">Streptococcus phage SpSL1</name>
    <dbReference type="NCBI Taxonomy" id="1566990"/>
    <lineage>
        <taxon>Viruses</taxon>
        <taxon>Duplodnaviria</taxon>
        <taxon>Heunggongvirae</taxon>
        <taxon>Uroviricota</taxon>
        <taxon>Caudoviricetes</taxon>
        <taxon>Mcshanvirinae</taxon>
        <taxon>Adrianbuildvirus</taxon>
        <taxon>Adrianbuildvirus SpSL1</taxon>
    </lineage>
</organism>
<sequence length="42" mass="4918">MDVFWAESQHFNYLMGTLHQMSINENEKKTLSNAELLNVMSD</sequence>
<evidence type="ECO:0000313" key="2">
    <source>
        <dbReference type="Proteomes" id="UP000030327"/>
    </source>
</evidence>
<evidence type="ECO:0000313" key="1">
    <source>
        <dbReference type="EMBL" id="AIX12924.1"/>
    </source>
</evidence>
<reference evidence="1 2" key="1">
    <citation type="submission" date="2014-10" db="EMBL/GenBank/DDBJ databases">
        <title>Genome nucleotide sequence and annotation of the Streptococcus pnumoniae phage SpSL1, virulent form.</title>
        <authorList>
            <person name="Furi L."/>
            <person name="Clockie M.R."/>
            <person name="Oggioni M.R."/>
        </authorList>
    </citation>
    <scope>NUCLEOTIDE SEQUENCE [LARGE SCALE GENOMIC DNA]</scope>
</reference>
<dbReference type="EMBL" id="KM882824">
    <property type="protein sequence ID" value="AIX12924.1"/>
    <property type="molecule type" value="Genomic_DNA"/>
</dbReference>
<dbReference type="Proteomes" id="UP000030327">
    <property type="component" value="Segment"/>
</dbReference>
<keyword evidence="2" id="KW-1185">Reference proteome</keyword>
<proteinExistence type="predicted"/>
<protein>
    <submittedName>
        <fullName evidence="1">Uncharacterized protein</fullName>
    </submittedName>
</protein>
<dbReference type="GeneID" id="24725340"/>
<gene>
    <name evidence="1" type="ORF">SpSL1_41</name>
</gene>
<dbReference type="RefSeq" id="YP_009152988.1">
    <property type="nucleotide sequence ID" value="NC_027396.1"/>
</dbReference>